<dbReference type="GO" id="GO:0005634">
    <property type="term" value="C:nucleus"/>
    <property type="evidence" value="ECO:0007669"/>
    <property type="project" value="UniProtKB-SubCell"/>
</dbReference>
<evidence type="ECO:0000256" key="4">
    <source>
        <dbReference type="ARBA" id="ARBA00023163"/>
    </source>
</evidence>
<reference evidence="9" key="2">
    <citation type="submission" date="2016-09" db="EMBL/GenBank/DDBJ databases">
        <authorList>
            <person name="Capua I."/>
            <person name="De Benedictis P."/>
            <person name="Joannis T."/>
            <person name="Lombin L.H."/>
            <person name="Cattoli G."/>
        </authorList>
    </citation>
    <scope>NUCLEOTIDE SEQUENCE</scope>
</reference>
<name>A0A1L6CAY3_9ROSI</name>
<dbReference type="GO" id="GO:0003677">
    <property type="term" value="F:DNA binding"/>
    <property type="evidence" value="ECO:0007669"/>
    <property type="project" value="UniProtKB-KW"/>
</dbReference>
<dbReference type="EMBL" id="KX868832">
    <property type="protein sequence ID" value="APQ47345.1"/>
    <property type="molecule type" value="mRNA"/>
</dbReference>
<evidence type="ECO:0000256" key="7">
    <source>
        <dbReference type="SAM" id="MobiDB-lite"/>
    </source>
</evidence>
<dbReference type="CDD" id="cd00018">
    <property type="entry name" value="AP2"/>
    <property type="match status" value="1"/>
</dbReference>
<feature type="region of interest" description="Disordered" evidence="7">
    <location>
        <begin position="188"/>
        <end position="220"/>
    </location>
</feature>
<evidence type="ECO:0000259" key="8">
    <source>
        <dbReference type="PROSITE" id="PS51032"/>
    </source>
</evidence>
<accession>A0A1L6CAY3</accession>
<dbReference type="SMART" id="SM00380">
    <property type="entry name" value="AP2"/>
    <property type="match status" value="1"/>
</dbReference>
<dbReference type="PROSITE" id="PS51032">
    <property type="entry name" value="AP2_ERF"/>
    <property type="match status" value="1"/>
</dbReference>
<keyword evidence="6" id="KW-0175">Coiled coil</keyword>
<evidence type="ECO:0000256" key="2">
    <source>
        <dbReference type="ARBA" id="ARBA00023015"/>
    </source>
</evidence>
<evidence type="ECO:0000256" key="1">
    <source>
        <dbReference type="ARBA" id="ARBA00004123"/>
    </source>
</evidence>
<dbReference type="PANTHER" id="PTHR31194:SF203">
    <property type="entry name" value="AP2_ERF DOMAIN-CONTAINING PROTEIN"/>
    <property type="match status" value="1"/>
</dbReference>
<keyword evidence="5" id="KW-0539">Nucleus</keyword>
<dbReference type="InterPro" id="IPR050913">
    <property type="entry name" value="AP2/ERF_ERF"/>
</dbReference>
<sequence>MPGLKRPILDENLSFFKEEKKKSDKIKNNLMATRRVRIICYDPEATDSSSDEEDAGHIDRSSRLLGAKRFVKEINLSILPYESSNETSSQDNSNGGKIRINTKLCDNKKTRILSSSYKGVRRRPWGKYSAEIRDPFRKVRVWLGTYSTAEEAAAAYRKKKEEFESKLAMEKLENSSVVSKAVTEESSDLFSHPSPSSVLDVSTTTSHSHGVESSIKEEEKERKVEMTVKEWATREMVEDSFEERQSISDLWEEPMLSPSVSQELMGSDYYLHFGSDFGQFAEDFSMAESSEMVDFPMDGVMDLPNIELETLAFDEETLNFTCL</sequence>
<evidence type="ECO:0000256" key="6">
    <source>
        <dbReference type="SAM" id="Coils"/>
    </source>
</evidence>
<dbReference type="Pfam" id="PF00847">
    <property type="entry name" value="AP2"/>
    <property type="match status" value="1"/>
</dbReference>
<organism evidence="9">
    <name type="scientific">Vernicia montana</name>
    <dbReference type="NCBI Taxonomy" id="316732"/>
    <lineage>
        <taxon>Eukaryota</taxon>
        <taxon>Viridiplantae</taxon>
        <taxon>Streptophyta</taxon>
        <taxon>Embryophyta</taxon>
        <taxon>Tracheophyta</taxon>
        <taxon>Spermatophyta</taxon>
        <taxon>Magnoliopsida</taxon>
        <taxon>eudicotyledons</taxon>
        <taxon>Gunneridae</taxon>
        <taxon>Pentapetalae</taxon>
        <taxon>rosids</taxon>
        <taxon>fabids</taxon>
        <taxon>Malpighiales</taxon>
        <taxon>Euphorbiaceae</taxon>
        <taxon>Crotonoideae</taxon>
        <taxon>Aleuritideae</taxon>
        <taxon>Vernicia</taxon>
    </lineage>
</organism>
<dbReference type="PANTHER" id="PTHR31194">
    <property type="entry name" value="SHN SHINE , DNA BINDING / TRANSCRIPTION FACTOR"/>
    <property type="match status" value="1"/>
</dbReference>
<feature type="compositionally biased region" description="Polar residues" evidence="7">
    <location>
        <begin position="199"/>
        <end position="208"/>
    </location>
</feature>
<dbReference type="InterPro" id="IPR001471">
    <property type="entry name" value="AP2/ERF_dom"/>
</dbReference>
<comment type="subcellular location">
    <subcellularLocation>
        <location evidence="1">Nucleus</location>
    </subcellularLocation>
</comment>
<evidence type="ECO:0000313" key="9">
    <source>
        <dbReference type="EMBL" id="APQ47345.1"/>
    </source>
</evidence>
<evidence type="ECO:0000256" key="5">
    <source>
        <dbReference type="ARBA" id="ARBA00023242"/>
    </source>
</evidence>
<dbReference type="InterPro" id="IPR016177">
    <property type="entry name" value="DNA-bd_dom_sf"/>
</dbReference>
<feature type="compositionally biased region" description="Low complexity" evidence="7">
    <location>
        <begin position="188"/>
        <end position="197"/>
    </location>
</feature>
<dbReference type="GO" id="GO:0003700">
    <property type="term" value="F:DNA-binding transcription factor activity"/>
    <property type="evidence" value="ECO:0007669"/>
    <property type="project" value="InterPro"/>
</dbReference>
<dbReference type="InterPro" id="IPR036955">
    <property type="entry name" value="AP2/ERF_dom_sf"/>
</dbReference>
<dbReference type="SUPFAM" id="SSF54171">
    <property type="entry name" value="DNA-binding domain"/>
    <property type="match status" value="1"/>
</dbReference>
<feature type="coiled-coil region" evidence="6">
    <location>
        <begin position="146"/>
        <end position="173"/>
    </location>
</feature>
<dbReference type="Gene3D" id="3.30.730.10">
    <property type="entry name" value="AP2/ERF domain"/>
    <property type="match status" value="1"/>
</dbReference>
<keyword evidence="2" id="KW-0805">Transcription regulation</keyword>
<keyword evidence="4" id="KW-0804">Transcription</keyword>
<dbReference type="AlphaFoldDB" id="A0A1L6CAY3"/>
<evidence type="ECO:0000256" key="3">
    <source>
        <dbReference type="ARBA" id="ARBA00023125"/>
    </source>
</evidence>
<keyword evidence="3" id="KW-0238">DNA-binding</keyword>
<protein>
    <submittedName>
        <fullName evidence="9">AP2/ERF domain-containing transcription factor</fullName>
    </submittedName>
</protein>
<dbReference type="SMR" id="A0A1L6CAY3"/>
<reference evidence="9" key="1">
    <citation type="journal article" date="2016" name="Genes (Basel)">
        <title>Divergent Expression Patterns in Two Vernicia Species Revealed the Potential Role of the Hub Gene VmAP2/ERF036 in Resistance to Fusarium oxysporum in Vernicia montana.</title>
        <authorList>
            <person name="Zhang Q."/>
            <person name="Gao M."/>
            <person name="Wu L."/>
            <person name="Wang Y."/>
            <person name="Chen Y."/>
        </authorList>
    </citation>
    <scope>NUCLEOTIDE SEQUENCE</scope>
</reference>
<dbReference type="PRINTS" id="PR00367">
    <property type="entry name" value="ETHRSPELEMNT"/>
</dbReference>
<feature type="domain" description="AP2/ERF" evidence="8">
    <location>
        <begin position="116"/>
        <end position="176"/>
    </location>
</feature>
<proteinExistence type="evidence at transcript level"/>